<feature type="transmembrane region" description="Helical" evidence="1">
    <location>
        <begin position="366"/>
        <end position="385"/>
    </location>
</feature>
<organism evidence="2 3">
    <name type="scientific">Sorangium cellulosum</name>
    <name type="common">Polyangium cellulosum</name>
    <dbReference type="NCBI Taxonomy" id="56"/>
    <lineage>
        <taxon>Bacteria</taxon>
        <taxon>Pseudomonadati</taxon>
        <taxon>Myxococcota</taxon>
        <taxon>Polyangia</taxon>
        <taxon>Polyangiales</taxon>
        <taxon>Polyangiaceae</taxon>
        <taxon>Sorangium</taxon>
    </lineage>
</organism>
<gene>
    <name evidence="2" type="ORF">BE17_45230</name>
</gene>
<evidence type="ECO:0000313" key="2">
    <source>
        <dbReference type="EMBL" id="KYF89149.1"/>
    </source>
</evidence>
<dbReference type="Proteomes" id="UP000075635">
    <property type="component" value="Unassembled WGS sequence"/>
</dbReference>
<evidence type="ECO:0000313" key="3">
    <source>
        <dbReference type="Proteomes" id="UP000075635"/>
    </source>
</evidence>
<sequence>MTPDHPARLERWLCHPYFFRAVLLLTAVLAAPSIAVGFYADDYHFFAYLSKKYPGSPPWYDLYRFLTGDARTTQALIEMSGVPWWTDPEIRIHLVRPLASALLALQRALFGDAPLPYHLVSIALYLALVAAAGKLFQRALPGAAGALALLIFAISAAHANPVGWISCQHLLLGALSVVLGLLAWLRYREEGWRPGRYLGPLGLGVGLLSGEVALGGAGFWVAYQIAGPAPRGSAGGWRARLVSALPVLGLLAYFAVYKAVGGGAARTAAYIEPLSNPLRFAAAAAERLPVLLGHALATIPSELGTALPSGPFIAAGLAAVAGAALLYRACLPSIPEAERVALRWLVPGAVLALLVTAGGFPGSRLLLLPNVGFAPLLAVLVVHGLRRGPARGVASHARRAGAGLLGFVHVALAPLLFLVGVRMSAGIARSVEEIARTAEIDAPPRKRVFIAASSDPMASTYPAAILVNTSPEALSCWSVLSMTKATHRLTRTGASSLALAPVERTMLTGMFETLYRSPEAPLRVGDAIRQCDATIRVAAVEGGRPTRIEVELGTPLEDPELVLLTWRDGRLRRVAPPAVGDVLELPWSIGPTGFF</sequence>
<keyword evidence="1" id="KW-0472">Membrane</keyword>
<feature type="transmembrane region" description="Helical" evidence="1">
    <location>
        <begin position="397"/>
        <end position="421"/>
    </location>
</feature>
<dbReference type="EMBL" id="JEMB01001256">
    <property type="protein sequence ID" value="KYF89149.1"/>
    <property type="molecule type" value="Genomic_DNA"/>
</dbReference>
<feature type="transmembrane region" description="Helical" evidence="1">
    <location>
        <begin position="21"/>
        <end position="40"/>
    </location>
</feature>
<keyword evidence="1" id="KW-1133">Transmembrane helix</keyword>
<proteinExistence type="predicted"/>
<feature type="transmembrane region" description="Helical" evidence="1">
    <location>
        <begin position="163"/>
        <end position="185"/>
    </location>
</feature>
<feature type="transmembrane region" description="Helical" evidence="1">
    <location>
        <begin position="341"/>
        <end position="360"/>
    </location>
</feature>
<reference evidence="2 3" key="1">
    <citation type="submission" date="2014-02" db="EMBL/GenBank/DDBJ databases">
        <title>The small core and large imbalanced accessory genome model reveals a collaborative survival strategy of Sorangium cellulosum strains in nature.</title>
        <authorList>
            <person name="Han K."/>
            <person name="Peng R."/>
            <person name="Blom J."/>
            <person name="Li Y.-Z."/>
        </authorList>
    </citation>
    <scope>NUCLEOTIDE SEQUENCE [LARGE SCALE GENOMIC DNA]</scope>
    <source>
        <strain evidence="2 3">So0011-07</strain>
    </source>
</reference>
<feature type="transmembrane region" description="Helical" evidence="1">
    <location>
        <begin position="139"/>
        <end position="157"/>
    </location>
</feature>
<name>A0A150S9M6_SORCE</name>
<keyword evidence="1" id="KW-0812">Transmembrane</keyword>
<dbReference type="AlphaFoldDB" id="A0A150S9M6"/>
<feature type="transmembrane region" description="Helical" evidence="1">
    <location>
        <begin position="115"/>
        <end position="132"/>
    </location>
</feature>
<accession>A0A150S9M6</accession>
<feature type="transmembrane region" description="Helical" evidence="1">
    <location>
        <begin position="311"/>
        <end position="329"/>
    </location>
</feature>
<evidence type="ECO:0008006" key="4">
    <source>
        <dbReference type="Google" id="ProtNLM"/>
    </source>
</evidence>
<feature type="transmembrane region" description="Helical" evidence="1">
    <location>
        <begin position="241"/>
        <end position="260"/>
    </location>
</feature>
<comment type="caution">
    <text evidence="2">The sequence shown here is derived from an EMBL/GenBank/DDBJ whole genome shotgun (WGS) entry which is preliminary data.</text>
</comment>
<evidence type="ECO:0000256" key="1">
    <source>
        <dbReference type="SAM" id="Phobius"/>
    </source>
</evidence>
<protein>
    <recommendedName>
        <fullName evidence="4">Glycosyltransferase RgtA/B/C/D-like domain-containing protein</fullName>
    </recommendedName>
</protein>